<organism evidence="2 3">
    <name type="scientific">Natranaerobius trueperi</name>
    <dbReference type="NCBI Taxonomy" id="759412"/>
    <lineage>
        <taxon>Bacteria</taxon>
        <taxon>Bacillati</taxon>
        <taxon>Bacillota</taxon>
        <taxon>Clostridia</taxon>
        <taxon>Natranaerobiales</taxon>
        <taxon>Natranaerobiaceae</taxon>
        <taxon>Natranaerobius</taxon>
    </lineage>
</organism>
<name>A0A226BWG5_9FIRM</name>
<dbReference type="Gene3D" id="1.10.10.2910">
    <property type="match status" value="1"/>
</dbReference>
<dbReference type="RefSeq" id="WP_089024077.1">
    <property type="nucleotide sequence ID" value="NZ_NIQC01000023.1"/>
</dbReference>
<evidence type="ECO:0000313" key="2">
    <source>
        <dbReference type="EMBL" id="OWZ83251.1"/>
    </source>
</evidence>
<dbReference type="PANTHER" id="PTHR43236:SF2">
    <property type="entry name" value="BLL0069 PROTEIN"/>
    <property type="match status" value="1"/>
</dbReference>
<proteinExistence type="predicted"/>
<protein>
    <recommendedName>
        <fullName evidence="1">IrrE N-terminal-like domain-containing protein</fullName>
    </recommendedName>
</protein>
<evidence type="ECO:0000259" key="1">
    <source>
        <dbReference type="Pfam" id="PF06114"/>
    </source>
</evidence>
<gene>
    <name evidence="2" type="ORF">CDO51_09745</name>
</gene>
<comment type="caution">
    <text evidence="2">The sequence shown here is derived from an EMBL/GenBank/DDBJ whole genome shotgun (WGS) entry which is preliminary data.</text>
</comment>
<dbReference type="PANTHER" id="PTHR43236">
    <property type="entry name" value="ANTITOXIN HIGA1"/>
    <property type="match status" value="1"/>
</dbReference>
<feature type="domain" description="IrrE N-terminal-like" evidence="1">
    <location>
        <begin position="78"/>
        <end position="142"/>
    </location>
</feature>
<keyword evidence="3" id="KW-1185">Reference proteome</keyword>
<dbReference type="Pfam" id="PF06114">
    <property type="entry name" value="Peptidase_M78"/>
    <property type="match status" value="1"/>
</dbReference>
<dbReference type="OrthoDB" id="42613at2"/>
<dbReference type="InterPro" id="IPR010359">
    <property type="entry name" value="IrrE_HExxH"/>
</dbReference>
<sequence length="295" mass="34606">MNNLLKLDEVQMKKIKDLASKLRLELGFTNETPIANNIFTVLEKLNISLLEYPIEPVGEKPAFSAVLIYSKLEEGEDIAFIGLNTADYYDKQIFAIAHELYHFKTKTRSHLSRPSEDQKDTVEIKANRFAAEFLLPEDKLKGLIINEFKTYNLTRIQNKALLRFIARLQCDWWLPYRSIVKRLLEIDSISEKQYQSLYSIDERHDDSSYGRIAKATKEEVFEKLNTITRNIGTSPSNIEIIIRNFEENRITEEEFNNLLRMFNKQPEDFNYKVEVDEKDIAELNSFFNEDNNNEN</sequence>
<evidence type="ECO:0000313" key="3">
    <source>
        <dbReference type="Proteomes" id="UP000214588"/>
    </source>
</evidence>
<accession>A0A226BWG5</accession>
<dbReference type="EMBL" id="NIQC01000023">
    <property type="protein sequence ID" value="OWZ83251.1"/>
    <property type="molecule type" value="Genomic_DNA"/>
</dbReference>
<dbReference type="InterPro" id="IPR052345">
    <property type="entry name" value="Rad_response_metalloprotease"/>
</dbReference>
<dbReference type="AlphaFoldDB" id="A0A226BWG5"/>
<reference evidence="2 3" key="1">
    <citation type="submission" date="2017-06" db="EMBL/GenBank/DDBJ databases">
        <title>Draft Genome Sequence of Natranaerobius trueperi halophilic, alkalithermophilic bacteria from soda lakes.</title>
        <authorList>
            <person name="Zhao B."/>
        </authorList>
    </citation>
    <scope>NUCLEOTIDE SEQUENCE [LARGE SCALE GENOMIC DNA]</scope>
    <source>
        <strain evidence="2 3">DSM 18760</strain>
    </source>
</reference>
<dbReference type="Proteomes" id="UP000214588">
    <property type="component" value="Unassembled WGS sequence"/>
</dbReference>